<evidence type="ECO:0000256" key="1">
    <source>
        <dbReference type="ARBA" id="ARBA00022679"/>
    </source>
</evidence>
<dbReference type="InterPro" id="IPR000182">
    <property type="entry name" value="GNAT_dom"/>
</dbReference>
<dbReference type="GO" id="GO:0016746">
    <property type="term" value="F:acyltransferase activity"/>
    <property type="evidence" value="ECO:0007669"/>
    <property type="project" value="UniProtKB-KW"/>
</dbReference>
<accession>A0ABW2EPH9</accession>
<evidence type="ECO:0000259" key="3">
    <source>
        <dbReference type="PROSITE" id="PS51186"/>
    </source>
</evidence>
<protein>
    <submittedName>
        <fullName evidence="4">GNAT family N-acetyltransferase</fullName>
        <ecNumber evidence="4">2.3.1.-</ecNumber>
    </submittedName>
</protein>
<dbReference type="EMBL" id="JBHSZV010000025">
    <property type="protein sequence ID" value="MFC7062314.1"/>
    <property type="molecule type" value="Genomic_DNA"/>
</dbReference>
<name>A0ABW2EPH9_9BACI</name>
<evidence type="ECO:0000256" key="2">
    <source>
        <dbReference type="ARBA" id="ARBA00023315"/>
    </source>
</evidence>
<dbReference type="Gene3D" id="3.40.630.30">
    <property type="match status" value="2"/>
</dbReference>
<dbReference type="SUPFAM" id="SSF55729">
    <property type="entry name" value="Acyl-CoA N-acyltransferases (Nat)"/>
    <property type="match status" value="2"/>
</dbReference>
<feature type="domain" description="N-acetyltransferase" evidence="3">
    <location>
        <begin position="158"/>
        <end position="300"/>
    </location>
</feature>
<reference evidence="5" key="1">
    <citation type="journal article" date="2019" name="Int. J. Syst. Evol. Microbiol.">
        <title>The Global Catalogue of Microorganisms (GCM) 10K type strain sequencing project: providing services to taxonomists for standard genome sequencing and annotation.</title>
        <authorList>
            <consortium name="The Broad Institute Genomics Platform"/>
            <consortium name="The Broad Institute Genome Sequencing Center for Infectious Disease"/>
            <person name="Wu L."/>
            <person name="Ma J."/>
        </authorList>
    </citation>
    <scope>NUCLEOTIDE SEQUENCE [LARGE SCALE GENOMIC DNA]</scope>
    <source>
        <strain evidence="5">CGMCC 4.1621</strain>
    </source>
</reference>
<dbReference type="EC" id="2.3.1.-" evidence="4"/>
<dbReference type="InterPro" id="IPR016181">
    <property type="entry name" value="Acyl_CoA_acyltransferase"/>
</dbReference>
<dbReference type="Pfam" id="PF00583">
    <property type="entry name" value="Acetyltransf_1"/>
    <property type="match status" value="1"/>
</dbReference>
<dbReference type="PANTHER" id="PTHR43877">
    <property type="entry name" value="AMINOALKYLPHOSPHONATE N-ACETYLTRANSFERASE-RELATED-RELATED"/>
    <property type="match status" value="1"/>
</dbReference>
<keyword evidence="5" id="KW-1185">Reference proteome</keyword>
<dbReference type="RefSeq" id="WP_390217080.1">
    <property type="nucleotide sequence ID" value="NZ_JBHSZV010000025.1"/>
</dbReference>
<comment type="caution">
    <text evidence="4">The sequence shown here is derived from an EMBL/GenBank/DDBJ whole genome shotgun (WGS) entry which is preliminary data.</text>
</comment>
<organism evidence="4 5">
    <name type="scientific">Halobacillus seohaensis</name>
    <dbReference type="NCBI Taxonomy" id="447421"/>
    <lineage>
        <taxon>Bacteria</taxon>
        <taxon>Bacillati</taxon>
        <taxon>Bacillota</taxon>
        <taxon>Bacilli</taxon>
        <taxon>Bacillales</taxon>
        <taxon>Bacillaceae</taxon>
        <taxon>Halobacillus</taxon>
    </lineage>
</organism>
<evidence type="ECO:0000313" key="5">
    <source>
        <dbReference type="Proteomes" id="UP001596410"/>
    </source>
</evidence>
<evidence type="ECO:0000313" key="4">
    <source>
        <dbReference type="EMBL" id="MFC7062314.1"/>
    </source>
</evidence>
<dbReference type="CDD" id="cd04301">
    <property type="entry name" value="NAT_SF"/>
    <property type="match status" value="1"/>
</dbReference>
<keyword evidence="2 4" id="KW-0012">Acyltransferase</keyword>
<dbReference type="InterPro" id="IPR050832">
    <property type="entry name" value="Bact_Acetyltransf"/>
</dbReference>
<keyword evidence="1 4" id="KW-0808">Transferase</keyword>
<proteinExistence type="predicted"/>
<gene>
    <name evidence="4" type="ORF">ACFQIC_10635</name>
</gene>
<sequence>MINLHIRELEVKQLHTVAEWLHGMNEQDKHYVAWLASDPNEIFEQIWTLTQFKEPLAYVAWDGEEIIGFIGILPFFEQKMCRLLGPFSIHKGTEVIESLWDKASLTIQLHFDAVKVACFKENSDLVSFAERHHFHLYNTEKTLALHQSHYSPSSEKYPTIEEVQDNDHTQLHELHPAGAYYTTKEMIELSSQETNKLWGYKQDGELAGYLYFEWITPEEGEICFVNVHPSVRSSGIGSALIDHALQYAFYVFDVQVVTISVRTNNDVAEQLYESLGFKEIHTIYAYEREAKDTSSNTIYH</sequence>
<dbReference type="Proteomes" id="UP001596410">
    <property type="component" value="Unassembled WGS sequence"/>
</dbReference>
<dbReference type="PROSITE" id="PS51186">
    <property type="entry name" value="GNAT"/>
    <property type="match status" value="1"/>
</dbReference>